<reference evidence="1 2" key="1">
    <citation type="submission" date="2023-11" db="EMBL/GenBank/DDBJ databases">
        <title>Gilvimarinus fulvus sp. nov., isolated from the surface of Kelp.</title>
        <authorList>
            <person name="Sun Y.Y."/>
            <person name="Gong Y."/>
            <person name="Du Z.J."/>
        </authorList>
    </citation>
    <scope>NUCLEOTIDE SEQUENCE [LARGE SCALE GENOMIC DNA]</scope>
    <source>
        <strain evidence="1 2">SDUM040013</strain>
    </source>
</reference>
<dbReference type="RefSeq" id="WP_302722650.1">
    <property type="nucleotide sequence ID" value="NZ_JAULRU010000569.1"/>
</dbReference>
<dbReference type="Proteomes" id="UP001273505">
    <property type="component" value="Unassembled WGS sequence"/>
</dbReference>
<organism evidence="1 2">
    <name type="scientific">Gilvimarinus gilvus</name>
    <dbReference type="NCBI Taxonomy" id="3058038"/>
    <lineage>
        <taxon>Bacteria</taxon>
        <taxon>Pseudomonadati</taxon>
        <taxon>Pseudomonadota</taxon>
        <taxon>Gammaproteobacteria</taxon>
        <taxon>Cellvibrionales</taxon>
        <taxon>Cellvibrionaceae</taxon>
        <taxon>Gilvimarinus</taxon>
    </lineage>
</organism>
<keyword evidence="2" id="KW-1185">Reference proteome</keyword>
<sequence length="151" mass="16542">MHLFILRHGRAEPYRGDDASRELVASGRKDVHSIVQRQKSYLNDVAIWSSPYVRALQTAEIAAHCLGLPTSPDCITANLTPDASVQKLLREIYQSELTSLLIVSHQPLVGDLLQALCTQAQPSPMKTASMAGLTLEIAAADFGQLDWLVHP</sequence>
<dbReference type="InterPro" id="IPR013078">
    <property type="entry name" value="His_Pase_superF_clade-1"/>
</dbReference>
<dbReference type="Pfam" id="PF00300">
    <property type="entry name" value="His_Phos_1"/>
    <property type="match status" value="1"/>
</dbReference>
<dbReference type="CDD" id="cd07067">
    <property type="entry name" value="HP_PGM_like"/>
    <property type="match status" value="1"/>
</dbReference>
<dbReference type="Gene3D" id="3.40.50.1240">
    <property type="entry name" value="Phosphoglycerate mutase-like"/>
    <property type="match status" value="1"/>
</dbReference>
<dbReference type="SUPFAM" id="SSF53254">
    <property type="entry name" value="Phosphoglycerate mutase-like"/>
    <property type="match status" value="1"/>
</dbReference>
<dbReference type="NCBIfam" id="TIGR00249">
    <property type="entry name" value="sixA"/>
    <property type="match status" value="1"/>
</dbReference>
<dbReference type="EMBL" id="JAXAFO010000014">
    <property type="protein sequence ID" value="MDX6849726.1"/>
    <property type="molecule type" value="Genomic_DNA"/>
</dbReference>
<evidence type="ECO:0000313" key="2">
    <source>
        <dbReference type="Proteomes" id="UP001273505"/>
    </source>
</evidence>
<proteinExistence type="predicted"/>
<name>A0ABU4RZN4_9GAMM</name>
<evidence type="ECO:0000313" key="1">
    <source>
        <dbReference type="EMBL" id="MDX6849726.1"/>
    </source>
</evidence>
<comment type="caution">
    <text evidence="1">The sequence shown here is derived from an EMBL/GenBank/DDBJ whole genome shotgun (WGS) entry which is preliminary data.</text>
</comment>
<protein>
    <submittedName>
        <fullName evidence="1">Phosphohistidine phosphatase SixA</fullName>
    </submittedName>
</protein>
<accession>A0ABU4RZN4</accession>
<dbReference type="InterPro" id="IPR029033">
    <property type="entry name" value="His_PPase_superfam"/>
</dbReference>
<dbReference type="InterPro" id="IPR004449">
    <property type="entry name" value="SixA"/>
</dbReference>
<gene>
    <name evidence="1" type="primary">sixA</name>
    <name evidence="1" type="ORF">SCD92_10160</name>
</gene>